<dbReference type="GO" id="GO:0005739">
    <property type="term" value="C:mitochondrion"/>
    <property type="evidence" value="ECO:0007669"/>
    <property type="project" value="TreeGrafter"/>
</dbReference>
<feature type="domain" description="Coenzyme Q-binding protein COQ10 START" evidence="1">
    <location>
        <begin position="10"/>
        <end position="137"/>
    </location>
</feature>
<organism evidence="2">
    <name type="scientific">marine metagenome</name>
    <dbReference type="NCBI Taxonomy" id="408172"/>
    <lineage>
        <taxon>unclassified sequences</taxon>
        <taxon>metagenomes</taxon>
        <taxon>ecological metagenomes</taxon>
    </lineage>
</organism>
<evidence type="ECO:0000259" key="1">
    <source>
        <dbReference type="Pfam" id="PF03364"/>
    </source>
</evidence>
<accession>A0A381U0T4</accession>
<sequence>MKSSKQEIIINHRAKDLYKIVLDIEKYSEYIPWCKKIIIKTRSKNEMLADMIVCYRYFLPQTFTSHVMFDSNKLLINTHYIKGPLKDLSTEWLFKKLEIKKTKIIFIIKFEFQRLLHQKMAELFFGLIENKMIDSFKKRADEILD</sequence>
<dbReference type="CDD" id="cd07813">
    <property type="entry name" value="COQ10p_like"/>
    <property type="match status" value="1"/>
</dbReference>
<dbReference type="SUPFAM" id="SSF55961">
    <property type="entry name" value="Bet v1-like"/>
    <property type="match status" value="1"/>
</dbReference>
<dbReference type="InterPro" id="IPR005031">
    <property type="entry name" value="COQ10_START"/>
</dbReference>
<dbReference type="PANTHER" id="PTHR12901:SF10">
    <property type="entry name" value="COENZYME Q-BINDING PROTEIN COQ10, MITOCHONDRIAL"/>
    <property type="match status" value="1"/>
</dbReference>
<dbReference type="InterPro" id="IPR023393">
    <property type="entry name" value="START-like_dom_sf"/>
</dbReference>
<dbReference type="GO" id="GO:0045333">
    <property type="term" value="P:cellular respiration"/>
    <property type="evidence" value="ECO:0007669"/>
    <property type="project" value="InterPro"/>
</dbReference>
<name>A0A381U0T4_9ZZZZ</name>
<proteinExistence type="predicted"/>
<reference evidence="2" key="1">
    <citation type="submission" date="2018-05" db="EMBL/GenBank/DDBJ databases">
        <authorList>
            <person name="Lanie J.A."/>
            <person name="Ng W.-L."/>
            <person name="Kazmierczak K.M."/>
            <person name="Andrzejewski T.M."/>
            <person name="Davidsen T.M."/>
            <person name="Wayne K.J."/>
            <person name="Tettelin H."/>
            <person name="Glass J.I."/>
            <person name="Rusch D."/>
            <person name="Podicherti R."/>
            <person name="Tsui H.-C.T."/>
            <person name="Winkler M.E."/>
        </authorList>
    </citation>
    <scope>NUCLEOTIDE SEQUENCE</scope>
</reference>
<dbReference type="PANTHER" id="PTHR12901">
    <property type="entry name" value="SPERM PROTEIN HOMOLOG"/>
    <property type="match status" value="1"/>
</dbReference>
<dbReference type="GO" id="GO:0048039">
    <property type="term" value="F:ubiquinone binding"/>
    <property type="evidence" value="ECO:0007669"/>
    <property type="project" value="InterPro"/>
</dbReference>
<dbReference type="Pfam" id="PF03364">
    <property type="entry name" value="Polyketide_cyc"/>
    <property type="match status" value="1"/>
</dbReference>
<dbReference type="EMBL" id="UINC01005521">
    <property type="protein sequence ID" value="SVA21852.1"/>
    <property type="molecule type" value="Genomic_DNA"/>
</dbReference>
<protein>
    <recommendedName>
        <fullName evidence="1">Coenzyme Q-binding protein COQ10 START domain-containing protein</fullName>
    </recommendedName>
</protein>
<evidence type="ECO:0000313" key="2">
    <source>
        <dbReference type="EMBL" id="SVA21852.1"/>
    </source>
</evidence>
<dbReference type="AlphaFoldDB" id="A0A381U0T4"/>
<dbReference type="Gene3D" id="3.30.530.20">
    <property type="match status" value="1"/>
</dbReference>
<dbReference type="InterPro" id="IPR044996">
    <property type="entry name" value="COQ10-like"/>
</dbReference>
<gene>
    <name evidence="2" type="ORF">METZ01_LOCUS74706</name>
</gene>